<gene>
    <name evidence="3" type="primary">X975_13266</name>
    <name evidence="3" type="ORF">CEXT_89321</name>
</gene>
<evidence type="ECO:0000256" key="1">
    <source>
        <dbReference type="ARBA" id="ARBA00023319"/>
    </source>
</evidence>
<dbReference type="FunFam" id="2.60.40.10:FF:000051">
    <property type="entry name" value="Uncharacterized protein, isoform J"/>
    <property type="match status" value="1"/>
</dbReference>
<dbReference type="PANTHER" id="PTHR14340:SF13">
    <property type="entry name" value="TITIN"/>
    <property type="match status" value="1"/>
</dbReference>
<keyword evidence="4" id="KW-1185">Reference proteome</keyword>
<protein>
    <submittedName>
        <fullName evidence="3">Twitchin</fullName>
    </submittedName>
</protein>
<feature type="domain" description="Immunoglobulin I-set" evidence="2">
    <location>
        <begin position="2"/>
        <end position="85"/>
    </location>
</feature>
<dbReference type="SUPFAM" id="SSF48726">
    <property type="entry name" value="Immunoglobulin"/>
    <property type="match status" value="1"/>
</dbReference>
<comment type="caution">
    <text evidence="3">The sequence shown here is derived from an EMBL/GenBank/DDBJ whole genome shotgun (WGS) entry which is preliminary data.</text>
</comment>
<dbReference type="EMBL" id="BPLR01012862">
    <property type="protein sequence ID" value="GIY57124.1"/>
    <property type="molecule type" value="Genomic_DNA"/>
</dbReference>
<dbReference type="Proteomes" id="UP001054945">
    <property type="component" value="Unassembled WGS sequence"/>
</dbReference>
<evidence type="ECO:0000313" key="3">
    <source>
        <dbReference type="EMBL" id="GIY57124.1"/>
    </source>
</evidence>
<keyword evidence="1" id="KW-0393">Immunoglobulin domain</keyword>
<organism evidence="3 4">
    <name type="scientific">Caerostris extrusa</name>
    <name type="common">Bark spider</name>
    <name type="synonym">Caerostris bankana</name>
    <dbReference type="NCBI Taxonomy" id="172846"/>
    <lineage>
        <taxon>Eukaryota</taxon>
        <taxon>Metazoa</taxon>
        <taxon>Ecdysozoa</taxon>
        <taxon>Arthropoda</taxon>
        <taxon>Chelicerata</taxon>
        <taxon>Arachnida</taxon>
        <taxon>Araneae</taxon>
        <taxon>Araneomorphae</taxon>
        <taxon>Entelegynae</taxon>
        <taxon>Araneoidea</taxon>
        <taxon>Araneidae</taxon>
        <taxon>Caerostris</taxon>
    </lineage>
</organism>
<reference evidence="3 4" key="1">
    <citation type="submission" date="2021-06" db="EMBL/GenBank/DDBJ databases">
        <title>Caerostris extrusa draft genome.</title>
        <authorList>
            <person name="Kono N."/>
            <person name="Arakawa K."/>
        </authorList>
    </citation>
    <scope>NUCLEOTIDE SEQUENCE [LARGE SCALE GENOMIC DNA]</scope>
</reference>
<dbReference type="PANTHER" id="PTHR14340">
    <property type="entry name" value="MICROFIBRIL-ASSOCIATED GLYCOPROTEIN 3"/>
    <property type="match status" value="1"/>
</dbReference>
<dbReference type="AlphaFoldDB" id="A0AAV4UHP6"/>
<proteinExistence type="predicted"/>
<name>A0AAV4UHP6_CAEEX</name>
<dbReference type="InterPro" id="IPR013098">
    <property type="entry name" value="Ig_I-set"/>
</dbReference>
<dbReference type="GO" id="GO:0008307">
    <property type="term" value="F:structural constituent of muscle"/>
    <property type="evidence" value="ECO:0007669"/>
    <property type="project" value="TreeGrafter"/>
</dbReference>
<dbReference type="GO" id="GO:0048738">
    <property type="term" value="P:cardiac muscle tissue development"/>
    <property type="evidence" value="ECO:0007669"/>
    <property type="project" value="TreeGrafter"/>
</dbReference>
<dbReference type="Pfam" id="PF07679">
    <property type="entry name" value="I-set"/>
    <property type="match status" value="1"/>
</dbReference>
<dbReference type="Gene3D" id="2.60.40.10">
    <property type="entry name" value="Immunoglobulins"/>
    <property type="match status" value="1"/>
</dbReference>
<accession>A0AAV4UHP6</accession>
<evidence type="ECO:0000313" key="4">
    <source>
        <dbReference type="Proteomes" id="UP001054945"/>
    </source>
</evidence>
<dbReference type="GO" id="GO:0031430">
    <property type="term" value="C:M band"/>
    <property type="evidence" value="ECO:0007669"/>
    <property type="project" value="TreeGrafter"/>
</dbReference>
<dbReference type="InterPro" id="IPR013783">
    <property type="entry name" value="Ig-like_fold"/>
</dbReference>
<dbReference type="InterPro" id="IPR036179">
    <property type="entry name" value="Ig-like_dom_sf"/>
</dbReference>
<sequence length="113" mass="13250">MIKDVVIHASQSIKFDVKMIGEPPPKKIWMFGNISSKMEEKINIENEPYRTKLSIINCDKRDTGTYLIKVENSVGSDEATMELTVLGKNCYSFLLNMKYNLDNRRFKFFERKF</sequence>
<evidence type="ECO:0000259" key="2">
    <source>
        <dbReference type="Pfam" id="PF07679"/>
    </source>
</evidence>
<dbReference type="GO" id="GO:0045214">
    <property type="term" value="P:sarcomere organization"/>
    <property type="evidence" value="ECO:0007669"/>
    <property type="project" value="TreeGrafter"/>
</dbReference>